<dbReference type="Pfam" id="PF04976">
    <property type="entry name" value="DmsC"/>
    <property type="match status" value="1"/>
</dbReference>
<dbReference type="GO" id="GO:0009389">
    <property type="term" value="F:dimethyl sulfoxide reductase activity"/>
    <property type="evidence" value="ECO:0007669"/>
    <property type="project" value="TreeGrafter"/>
</dbReference>
<feature type="transmembrane region" description="Helical" evidence="1">
    <location>
        <begin position="252"/>
        <end position="271"/>
    </location>
</feature>
<organism evidence="2">
    <name type="scientific">Moorella thermoacetica Y72</name>
    <dbReference type="NCBI Taxonomy" id="1325331"/>
    <lineage>
        <taxon>Bacteria</taxon>
        <taxon>Bacillati</taxon>
        <taxon>Bacillota</taxon>
        <taxon>Clostridia</taxon>
        <taxon>Neomoorellales</taxon>
        <taxon>Neomoorellaceae</taxon>
        <taxon>Neomoorella</taxon>
    </lineage>
</organism>
<gene>
    <name evidence="2" type="ORF">MTY_2512</name>
</gene>
<feature type="transmembrane region" description="Helical" evidence="1">
    <location>
        <begin position="79"/>
        <end position="95"/>
    </location>
</feature>
<dbReference type="EMBL" id="DF238840">
    <property type="protein sequence ID" value="GAF27171.1"/>
    <property type="molecule type" value="Genomic_DNA"/>
</dbReference>
<feature type="transmembrane region" description="Helical" evidence="1">
    <location>
        <begin position="6"/>
        <end position="27"/>
    </location>
</feature>
<keyword evidence="1" id="KW-0472">Membrane</keyword>
<protein>
    <submittedName>
        <fullName evidence="2">DMSO reductase anchor subunit</fullName>
    </submittedName>
</protein>
<dbReference type="GO" id="GO:0005886">
    <property type="term" value="C:plasma membrane"/>
    <property type="evidence" value="ECO:0007669"/>
    <property type="project" value="TreeGrafter"/>
</dbReference>
<feature type="transmembrane region" description="Helical" evidence="1">
    <location>
        <begin position="107"/>
        <end position="128"/>
    </location>
</feature>
<dbReference type="PANTHER" id="PTHR38095:SF2">
    <property type="entry name" value="ANAEROBIC DIMETHYL SULFOXIDE REDUCTASE CHAIN C"/>
    <property type="match status" value="1"/>
</dbReference>
<feature type="transmembrane region" description="Helical" evidence="1">
    <location>
        <begin position="39"/>
        <end position="59"/>
    </location>
</feature>
<feature type="transmembrane region" description="Helical" evidence="1">
    <location>
        <begin position="172"/>
        <end position="191"/>
    </location>
</feature>
<dbReference type="GO" id="GO:0019645">
    <property type="term" value="P:anaerobic electron transport chain"/>
    <property type="evidence" value="ECO:0007669"/>
    <property type="project" value="InterPro"/>
</dbReference>
<dbReference type="AlphaFoldDB" id="A0A0S6UH96"/>
<keyword evidence="1" id="KW-0812">Transmembrane</keyword>
<evidence type="ECO:0000313" key="2">
    <source>
        <dbReference type="EMBL" id="GAF27171.1"/>
    </source>
</evidence>
<feature type="transmembrane region" description="Helical" evidence="1">
    <location>
        <begin position="211"/>
        <end position="240"/>
    </location>
</feature>
<dbReference type="RefSeq" id="WP_025774901.1">
    <property type="nucleotide sequence ID" value="NZ_DF238840.1"/>
</dbReference>
<accession>A0A0S6UH96</accession>
<reference evidence="2" key="1">
    <citation type="journal article" date="2014" name="Gene">
        <title>Genome-guided analysis of transformation efficiency and carbon dioxide assimilation by Moorella thermoacetica Y72.</title>
        <authorList>
            <person name="Tsukahara K."/>
            <person name="Kita A."/>
            <person name="Nakashimada Y."/>
            <person name="Hoshino T."/>
            <person name="Murakami K."/>
        </authorList>
    </citation>
    <scope>NUCLEOTIDE SEQUENCE [LARGE SCALE GENOMIC DNA]</scope>
    <source>
        <strain evidence="2">Y72</strain>
    </source>
</reference>
<sequence length="283" mass="30477">MGKEWALVFFTLLAQMSVGLMVVAQALNLKQREGLKPVLLWVGILMAASMVVSLGHLGSPLGAPRAIFNLKTSWLSREIFFSAGFFVLWLVNYYLELRTQAGEGVKAISGWLAGFCGILALISMANIYVHTILPAWETAYTHLVFYTTALVLGAILYAVLAYRNRQEGQQGMLKITGILTVIGVALQLLSLPPYLASLSAGPVAAQETARLLLGAAPVLIFSQALAVLGGIVFTFLALRAYGEKGSLLTGQWLYGALALLVLAELASRYLFYATGVSITIGQF</sequence>
<name>A0A0S6UH96_NEOTH</name>
<keyword evidence="1" id="KW-1133">Transmembrane helix</keyword>
<dbReference type="InterPro" id="IPR007059">
    <property type="entry name" value="DmsC"/>
</dbReference>
<evidence type="ECO:0000256" key="1">
    <source>
        <dbReference type="SAM" id="Phobius"/>
    </source>
</evidence>
<dbReference type="GO" id="GO:0009390">
    <property type="term" value="C:dimethyl sulfoxide reductase complex"/>
    <property type="evidence" value="ECO:0007669"/>
    <property type="project" value="TreeGrafter"/>
</dbReference>
<proteinExistence type="predicted"/>
<feature type="transmembrane region" description="Helical" evidence="1">
    <location>
        <begin position="140"/>
        <end position="160"/>
    </location>
</feature>
<dbReference type="PANTHER" id="PTHR38095">
    <property type="entry name" value="ANAEROBIC DIMETHYL SULFOXIDE REDUCTASE CHAIN YNFH"/>
    <property type="match status" value="1"/>
</dbReference>
<dbReference type="Proteomes" id="UP000063718">
    <property type="component" value="Unassembled WGS sequence"/>
</dbReference>